<feature type="domain" description="J" evidence="2">
    <location>
        <begin position="4"/>
        <end position="70"/>
    </location>
</feature>
<keyword evidence="1" id="KW-0143">Chaperone</keyword>
<dbReference type="InterPro" id="IPR036869">
    <property type="entry name" value="J_dom_sf"/>
</dbReference>
<dbReference type="GO" id="GO:0051082">
    <property type="term" value="F:unfolded protein binding"/>
    <property type="evidence" value="ECO:0007669"/>
    <property type="project" value="InterPro"/>
</dbReference>
<dbReference type="InterPro" id="IPR008971">
    <property type="entry name" value="HSP40/DnaJ_pept-bd"/>
</dbReference>
<dbReference type="PROSITE" id="PS50076">
    <property type="entry name" value="DNAJ_2"/>
    <property type="match status" value="1"/>
</dbReference>
<proteinExistence type="predicted"/>
<protein>
    <submittedName>
        <fullName evidence="3">DNAj</fullName>
    </submittedName>
</protein>
<dbReference type="EMBL" id="JAPDFW010000064">
    <property type="protein sequence ID" value="KAJ5075608.1"/>
    <property type="molecule type" value="Genomic_DNA"/>
</dbReference>
<gene>
    <name evidence="3" type="ORF">M0811_07178</name>
</gene>
<dbReference type="Proteomes" id="UP001149090">
    <property type="component" value="Unassembled WGS sequence"/>
</dbReference>
<dbReference type="FunFam" id="2.60.260.20:FF:000002">
    <property type="entry name" value="Dnaj homolog subfamily b member"/>
    <property type="match status" value="1"/>
</dbReference>
<evidence type="ECO:0000259" key="2">
    <source>
        <dbReference type="PROSITE" id="PS50076"/>
    </source>
</evidence>
<dbReference type="InterPro" id="IPR018253">
    <property type="entry name" value="DnaJ_domain_CS"/>
</dbReference>
<reference evidence="3" key="1">
    <citation type="submission" date="2022-10" db="EMBL/GenBank/DDBJ databases">
        <title>Novel sulphate-reducing endosymbionts in the free-living metamonad Anaeramoeba.</title>
        <authorList>
            <person name="Jerlstrom-Hultqvist J."/>
            <person name="Cepicka I."/>
            <person name="Gallot-Lavallee L."/>
            <person name="Salas-Leiva D."/>
            <person name="Curtis B.A."/>
            <person name="Zahonova K."/>
            <person name="Pipaliya S."/>
            <person name="Dacks J."/>
            <person name="Roger A.J."/>
        </authorList>
    </citation>
    <scope>NUCLEOTIDE SEQUENCE</scope>
    <source>
        <strain evidence="3">BMAN</strain>
    </source>
</reference>
<dbReference type="SMART" id="SM00271">
    <property type="entry name" value="DnaJ"/>
    <property type="match status" value="1"/>
</dbReference>
<dbReference type="GO" id="GO:0051087">
    <property type="term" value="F:protein-folding chaperone binding"/>
    <property type="evidence" value="ECO:0007669"/>
    <property type="project" value="TreeGrafter"/>
</dbReference>
<dbReference type="InterPro" id="IPR001623">
    <property type="entry name" value="DnaJ_domain"/>
</dbReference>
<comment type="caution">
    <text evidence="3">The sequence shown here is derived from an EMBL/GenBank/DDBJ whole genome shotgun (WGS) entry which is preliminary data.</text>
</comment>
<evidence type="ECO:0000313" key="4">
    <source>
        <dbReference type="Proteomes" id="UP001149090"/>
    </source>
</evidence>
<sequence>MGKDYYQILGVSKNATDDEIKSAYRKLAMKWHPDRNPKNKEEAEKMFKEIGEAYDVLKDPEKRKVFDQFGEEGLKSGGMPGGGYTFTSNGFDIFNQFFQDFGFGDEGGDSFFSFFGGGRPRGPKKPRAKEYQLPVTLEELYSGTTKKMKITREVNDGISTRQEEEILVLNIKSGWKEGTRMTYPNKGNVMPGVDPADVVFVIMQKSHNIFQRNGDDLHVKQNVPLHKALTDFSFEIVQLDGKKIKLSFDSTTHVIKPGPFVIYGKGMPNSKTGRRGDLVIDFTIIFPTTINPDVKEQIKNLKF</sequence>
<dbReference type="Pfam" id="PF00226">
    <property type="entry name" value="DnaJ"/>
    <property type="match status" value="1"/>
</dbReference>
<dbReference type="GO" id="GO:0005829">
    <property type="term" value="C:cytosol"/>
    <property type="evidence" value="ECO:0007669"/>
    <property type="project" value="TreeGrafter"/>
</dbReference>
<organism evidence="3 4">
    <name type="scientific">Anaeramoeba ignava</name>
    <name type="common">Anaerobic marine amoeba</name>
    <dbReference type="NCBI Taxonomy" id="1746090"/>
    <lineage>
        <taxon>Eukaryota</taxon>
        <taxon>Metamonada</taxon>
        <taxon>Anaeramoebidae</taxon>
        <taxon>Anaeramoeba</taxon>
    </lineage>
</organism>
<dbReference type="PANTHER" id="PTHR24078">
    <property type="entry name" value="DNAJ HOMOLOG SUBFAMILY C MEMBER"/>
    <property type="match status" value="1"/>
</dbReference>
<dbReference type="CDD" id="cd06257">
    <property type="entry name" value="DnaJ"/>
    <property type="match status" value="1"/>
</dbReference>
<dbReference type="PANTHER" id="PTHR24078:SF553">
    <property type="entry name" value="DNAJ HOMOLOG SUBFAMILY B MEMBER 5"/>
    <property type="match status" value="1"/>
</dbReference>
<evidence type="ECO:0000313" key="3">
    <source>
        <dbReference type="EMBL" id="KAJ5075608.1"/>
    </source>
</evidence>
<name>A0A9Q0LQF2_ANAIG</name>
<dbReference type="OrthoDB" id="550424at2759"/>
<dbReference type="GO" id="GO:0006457">
    <property type="term" value="P:protein folding"/>
    <property type="evidence" value="ECO:0007669"/>
    <property type="project" value="InterPro"/>
</dbReference>
<dbReference type="Gene3D" id="1.10.287.110">
    <property type="entry name" value="DnaJ domain"/>
    <property type="match status" value="1"/>
</dbReference>
<dbReference type="Gene3D" id="2.60.260.20">
    <property type="entry name" value="Urease metallochaperone UreE, N-terminal domain"/>
    <property type="match status" value="2"/>
</dbReference>
<dbReference type="AlphaFoldDB" id="A0A9Q0LQF2"/>
<dbReference type="OMA" id="MPIRKEG"/>
<dbReference type="Pfam" id="PF01556">
    <property type="entry name" value="DnaJ_C"/>
    <property type="match status" value="1"/>
</dbReference>
<dbReference type="PRINTS" id="PR00625">
    <property type="entry name" value="JDOMAIN"/>
</dbReference>
<dbReference type="FunFam" id="2.60.260.20:FF:000013">
    <property type="entry name" value="DnaJ subfamily B member 11"/>
    <property type="match status" value="1"/>
</dbReference>
<keyword evidence="4" id="KW-1185">Reference proteome</keyword>
<dbReference type="InterPro" id="IPR002939">
    <property type="entry name" value="DnaJ_C"/>
</dbReference>
<dbReference type="CDD" id="cd10747">
    <property type="entry name" value="DnaJ_C"/>
    <property type="match status" value="1"/>
</dbReference>
<dbReference type="InterPro" id="IPR051339">
    <property type="entry name" value="DnaJ_subfamily_B"/>
</dbReference>
<dbReference type="SUPFAM" id="SSF49493">
    <property type="entry name" value="HSP40/DnaJ peptide-binding domain"/>
    <property type="match status" value="2"/>
</dbReference>
<accession>A0A9Q0LQF2</accession>
<dbReference type="PROSITE" id="PS00636">
    <property type="entry name" value="DNAJ_1"/>
    <property type="match status" value="1"/>
</dbReference>
<dbReference type="SUPFAM" id="SSF46565">
    <property type="entry name" value="Chaperone J-domain"/>
    <property type="match status" value="1"/>
</dbReference>
<evidence type="ECO:0000256" key="1">
    <source>
        <dbReference type="ARBA" id="ARBA00023186"/>
    </source>
</evidence>